<sequence>MAAAATATATASDPVSANLKLHGDKLPAAATEEATPFVHPTDMLPNQRWPTTQDLSGGGMPRRFQGTIFDLVVRGDIPKEIRGTFYRILPDPAVPPTYYDSGNRNVPIDGDGTIAAFRIDNGHVDYRQRYVETDRLILEMDARKSLFGLYRNPYTYHPCVRNAVDSTANTNIAVHAGKFFAMKESAQAYELDPHTLETKGYNPFKLPSKTMTAHPKLDAATGNLVGFGYEAKGLASKDIYFFELDKDGKVVNDLWFEGKGCYFIHDCALTQNYLCLMVWPFDADLERMKKGGHHWSYNYDQPVYWYVIPRKAKSASEVKMFHWENGMPIHTSSGYEDAQGNIIIDSSLVHGNAFPFFPPDDPEQVKKAASLPPPKAQFVRWTIDPRSDPAQKLPTPEVVLDVPSEFPQIDNRFMGKEFSSAFINVFMPEKSDGGKNVFQGLNGLAHYQRKKGGKVDWYYAGDNCLIQEPVFCPRSPDAEEGDGFVLALVDRLDLNRNEVVVIDTRDFSKPAAVIQLPFAIRSGVHGQWIDASVIPDFDTKSQVDVPKANLRTKPEESAFNHMK</sequence>
<evidence type="ECO:0000313" key="7">
    <source>
        <dbReference type="Proteomes" id="UP000245768"/>
    </source>
</evidence>
<name>A0A316YMX4_9BASI</name>
<keyword evidence="4 5" id="KW-0408">Iron</keyword>
<dbReference type="GeneID" id="37041180"/>
<dbReference type="OrthoDB" id="1069523at2759"/>
<proteinExistence type="inferred from homology"/>
<protein>
    <submittedName>
        <fullName evidence="6">Carotenoid oxygenase</fullName>
    </submittedName>
</protein>
<keyword evidence="3" id="KW-0560">Oxidoreductase</keyword>
<feature type="binding site" evidence="5">
    <location>
        <position position="214"/>
    </location>
    <ligand>
        <name>Fe cation</name>
        <dbReference type="ChEBI" id="CHEBI:24875"/>
        <note>catalytic</note>
    </ligand>
</feature>
<dbReference type="InterPro" id="IPR004294">
    <property type="entry name" value="Carotenoid_Oase"/>
</dbReference>
<evidence type="ECO:0000256" key="4">
    <source>
        <dbReference type="ARBA" id="ARBA00023004"/>
    </source>
</evidence>
<dbReference type="GO" id="GO:0046872">
    <property type="term" value="F:metal ion binding"/>
    <property type="evidence" value="ECO:0007669"/>
    <property type="project" value="UniProtKB-KW"/>
</dbReference>
<evidence type="ECO:0000256" key="2">
    <source>
        <dbReference type="ARBA" id="ARBA00022723"/>
    </source>
</evidence>
<feature type="binding site" evidence="5">
    <location>
        <position position="330"/>
    </location>
    <ligand>
        <name>Fe cation</name>
        <dbReference type="ChEBI" id="CHEBI:24875"/>
        <note>catalytic</note>
    </ligand>
</feature>
<dbReference type="GO" id="GO:0010436">
    <property type="term" value="F:carotenoid dioxygenase activity"/>
    <property type="evidence" value="ECO:0007669"/>
    <property type="project" value="TreeGrafter"/>
</dbReference>
<evidence type="ECO:0000256" key="3">
    <source>
        <dbReference type="ARBA" id="ARBA00023002"/>
    </source>
</evidence>
<keyword evidence="7" id="KW-1185">Reference proteome</keyword>
<dbReference type="EMBL" id="KZ819636">
    <property type="protein sequence ID" value="PWN90900.1"/>
    <property type="molecule type" value="Genomic_DNA"/>
</dbReference>
<comment type="similarity">
    <text evidence="1">Belongs to the carotenoid oxygenase family.</text>
</comment>
<accession>A0A316YMX4</accession>
<dbReference type="GO" id="GO:0016121">
    <property type="term" value="P:carotene catabolic process"/>
    <property type="evidence" value="ECO:0007669"/>
    <property type="project" value="TreeGrafter"/>
</dbReference>
<dbReference type="InParanoid" id="A0A316YMX4"/>
<comment type="cofactor">
    <cofactor evidence="5">
        <name>Fe(2+)</name>
        <dbReference type="ChEBI" id="CHEBI:29033"/>
    </cofactor>
    <text evidence="5">Binds 1 Fe(2+) ion per subunit.</text>
</comment>
<dbReference type="Pfam" id="PF03055">
    <property type="entry name" value="RPE65"/>
    <property type="match status" value="1"/>
</dbReference>
<feature type="binding site" evidence="5">
    <location>
        <position position="265"/>
    </location>
    <ligand>
        <name>Fe cation</name>
        <dbReference type="ChEBI" id="CHEBI:24875"/>
        <note>catalytic</note>
    </ligand>
</feature>
<dbReference type="AlphaFoldDB" id="A0A316YMX4"/>
<dbReference type="STRING" id="215250.A0A316YMX4"/>
<dbReference type="PANTHER" id="PTHR10543">
    <property type="entry name" value="BETA-CAROTENE DIOXYGENASE"/>
    <property type="match status" value="1"/>
</dbReference>
<dbReference type="RefSeq" id="XP_025378098.1">
    <property type="nucleotide sequence ID" value="XM_025519264.1"/>
</dbReference>
<evidence type="ECO:0000256" key="5">
    <source>
        <dbReference type="PIRSR" id="PIRSR604294-1"/>
    </source>
</evidence>
<organism evidence="6 7">
    <name type="scientific">Acaromyces ingoldii</name>
    <dbReference type="NCBI Taxonomy" id="215250"/>
    <lineage>
        <taxon>Eukaryota</taxon>
        <taxon>Fungi</taxon>
        <taxon>Dikarya</taxon>
        <taxon>Basidiomycota</taxon>
        <taxon>Ustilaginomycotina</taxon>
        <taxon>Exobasidiomycetes</taxon>
        <taxon>Exobasidiales</taxon>
        <taxon>Cryptobasidiaceae</taxon>
        <taxon>Acaromyces</taxon>
    </lineage>
</organism>
<feature type="binding site" evidence="5">
    <location>
        <position position="525"/>
    </location>
    <ligand>
        <name>Fe cation</name>
        <dbReference type="ChEBI" id="CHEBI:24875"/>
        <note>catalytic</note>
    </ligand>
</feature>
<reference evidence="6 7" key="1">
    <citation type="journal article" date="2018" name="Mol. Biol. Evol.">
        <title>Broad Genomic Sampling Reveals a Smut Pathogenic Ancestry of the Fungal Clade Ustilaginomycotina.</title>
        <authorList>
            <person name="Kijpornyongpan T."/>
            <person name="Mondo S.J."/>
            <person name="Barry K."/>
            <person name="Sandor L."/>
            <person name="Lee J."/>
            <person name="Lipzen A."/>
            <person name="Pangilinan J."/>
            <person name="LaButti K."/>
            <person name="Hainaut M."/>
            <person name="Henrissat B."/>
            <person name="Grigoriev I.V."/>
            <person name="Spatafora J.W."/>
            <person name="Aime M.C."/>
        </authorList>
    </citation>
    <scope>NUCLEOTIDE SEQUENCE [LARGE SCALE GENOMIC DNA]</scope>
    <source>
        <strain evidence="6 7">MCA 4198</strain>
    </source>
</reference>
<keyword evidence="2 5" id="KW-0479">Metal-binding</keyword>
<dbReference type="Proteomes" id="UP000245768">
    <property type="component" value="Unassembled WGS sequence"/>
</dbReference>
<evidence type="ECO:0000256" key="1">
    <source>
        <dbReference type="ARBA" id="ARBA00006787"/>
    </source>
</evidence>
<dbReference type="PANTHER" id="PTHR10543:SF89">
    <property type="entry name" value="CAROTENOID 9,10(9',10')-CLEAVAGE DIOXYGENASE 1"/>
    <property type="match status" value="1"/>
</dbReference>
<gene>
    <name evidence="6" type="ORF">FA10DRAFT_241874</name>
</gene>
<evidence type="ECO:0000313" key="6">
    <source>
        <dbReference type="EMBL" id="PWN90900.1"/>
    </source>
</evidence>